<protein>
    <recommendedName>
        <fullName evidence="1">Bacterial bifunctional deaminase-reductase C-terminal domain-containing protein</fullName>
    </recommendedName>
</protein>
<dbReference type="InterPro" id="IPR024072">
    <property type="entry name" value="DHFR-like_dom_sf"/>
</dbReference>
<dbReference type="Gene3D" id="3.40.430.10">
    <property type="entry name" value="Dihydrofolate Reductase, subunit A"/>
    <property type="match status" value="1"/>
</dbReference>
<reference evidence="2 3" key="1">
    <citation type="submission" date="2018-08" db="EMBL/GenBank/DDBJ databases">
        <title>A genome reference for cultivated species of the human gut microbiota.</title>
        <authorList>
            <person name="Zou Y."/>
            <person name="Xue W."/>
            <person name="Luo G."/>
        </authorList>
    </citation>
    <scope>NUCLEOTIDE SEQUENCE [LARGE SCALE GENOMIC DNA]</scope>
    <source>
        <strain evidence="2 3">AM31-10</strain>
    </source>
</reference>
<dbReference type="InterPro" id="IPR050765">
    <property type="entry name" value="Riboflavin_Biosynth_HTPR"/>
</dbReference>
<dbReference type="Pfam" id="PF01872">
    <property type="entry name" value="RibD_C"/>
    <property type="match status" value="1"/>
</dbReference>
<sequence>MNTSYKIKTFSFMSLDGYIPKTGDYTAWLPEVSQPIENGYDFQQFRDSVSCVVITGIYHAALQASDIWPFGDKMCYILTSRSFNLPPDIKADLILTPEDNGGDYINAVDQLRERTGGDIWLAGDQGIITRFMAQGRIDEITVNVLPVTLGVGLPMFGSNKQIQDWTLRNHTIYSNGVIQLQYTAARFCDRLQNS</sequence>
<name>A0A414FLQ5_9BACT</name>
<evidence type="ECO:0000313" key="3">
    <source>
        <dbReference type="Proteomes" id="UP000284361"/>
    </source>
</evidence>
<organism evidence="2 3">
    <name type="scientific">Phocaeicola plebeius</name>
    <dbReference type="NCBI Taxonomy" id="310297"/>
    <lineage>
        <taxon>Bacteria</taxon>
        <taxon>Pseudomonadati</taxon>
        <taxon>Bacteroidota</taxon>
        <taxon>Bacteroidia</taxon>
        <taxon>Bacteroidales</taxon>
        <taxon>Bacteroidaceae</taxon>
        <taxon>Phocaeicola</taxon>
    </lineage>
</organism>
<dbReference type="RefSeq" id="WP_118166004.1">
    <property type="nucleotide sequence ID" value="NZ_QSJG01000038.1"/>
</dbReference>
<dbReference type="EMBL" id="QSJG01000038">
    <property type="protein sequence ID" value="RHD49735.1"/>
    <property type="molecule type" value="Genomic_DNA"/>
</dbReference>
<dbReference type="PANTHER" id="PTHR38011">
    <property type="entry name" value="DIHYDROFOLATE REDUCTASE FAMILY PROTEIN (AFU_ORTHOLOGUE AFUA_8G06820)"/>
    <property type="match status" value="1"/>
</dbReference>
<gene>
    <name evidence="2" type="ORF">DW789_13880</name>
</gene>
<evidence type="ECO:0000259" key="1">
    <source>
        <dbReference type="Pfam" id="PF01872"/>
    </source>
</evidence>
<dbReference type="GO" id="GO:0008703">
    <property type="term" value="F:5-amino-6-(5-phosphoribosylamino)uracil reductase activity"/>
    <property type="evidence" value="ECO:0007669"/>
    <property type="project" value="InterPro"/>
</dbReference>
<dbReference type="AlphaFoldDB" id="A0A414FLQ5"/>
<dbReference type="PANTHER" id="PTHR38011:SF11">
    <property type="entry name" value="2,5-DIAMINO-6-RIBOSYLAMINO-4(3H)-PYRIMIDINONE 5'-PHOSPHATE REDUCTASE"/>
    <property type="match status" value="1"/>
</dbReference>
<proteinExistence type="predicted"/>
<comment type="caution">
    <text evidence="2">The sequence shown here is derived from an EMBL/GenBank/DDBJ whole genome shotgun (WGS) entry which is preliminary data.</text>
</comment>
<dbReference type="GO" id="GO:0009231">
    <property type="term" value="P:riboflavin biosynthetic process"/>
    <property type="evidence" value="ECO:0007669"/>
    <property type="project" value="InterPro"/>
</dbReference>
<dbReference type="Proteomes" id="UP000284361">
    <property type="component" value="Unassembled WGS sequence"/>
</dbReference>
<evidence type="ECO:0000313" key="2">
    <source>
        <dbReference type="EMBL" id="RHD49735.1"/>
    </source>
</evidence>
<dbReference type="SUPFAM" id="SSF53597">
    <property type="entry name" value="Dihydrofolate reductase-like"/>
    <property type="match status" value="1"/>
</dbReference>
<accession>A0A414FLQ5</accession>
<feature type="domain" description="Bacterial bifunctional deaminase-reductase C-terminal" evidence="1">
    <location>
        <begin position="8"/>
        <end position="178"/>
    </location>
</feature>
<dbReference type="InterPro" id="IPR002734">
    <property type="entry name" value="RibDG_C"/>
</dbReference>